<sequence>MSRVVPTESFNPDPDARYHRSLLEAFPVRGNQPLLLRMEPRSPLGRLYARGLRALRAAFATELPRTF</sequence>
<proteinExistence type="predicted"/>
<gene>
    <name evidence="1" type="ORF">CTI11_02785</name>
</gene>
<name>A0A2G7TB12_9FLAO</name>
<evidence type="ECO:0000313" key="1">
    <source>
        <dbReference type="EMBL" id="PII37101.1"/>
    </source>
</evidence>
<organism evidence="1">
    <name type="scientific">Chryseobacterium sp. B5</name>
    <dbReference type="NCBI Taxonomy" id="2050562"/>
    <lineage>
        <taxon>Bacteria</taxon>
        <taxon>Pseudomonadati</taxon>
        <taxon>Bacteroidota</taxon>
        <taxon>Flavobacteriia</taxon>
        <taxon>Flavobacteriales</taxon>
        <taxon>Weeksellaceae</taxon>
        <taxon>Chryseobacterium group</taxon>
        <taxon>Chryseobacterium</taxon>
    </lineage>
</organism>
<protein>
    <submittedName>
        <fullName evidence="1">Uncharacterized protein</fullName>
    </submittedName>
</protein>
<dbReference type="AlphaFoldDB" id="A0A2G7TB12"/>
<dbReference type="EMBL" id="PEKC01000006">
    <property type="protein sequence ID" value="PII37101.1"/>
    <property type="molecule type" value="Genomic_DNA"/>
</dbReference>
<accession>A0A2G7TB12</accession>
<comment type="caution">
    <text evidence="1">The sequence shown here is derived from an EMBL/GenBank/DDBJ whole genome shotgun (WGS) entry which is preliminary data.</text>
</comment>
<reference evidence="1" key="1">
    <citation type="submission" date="2017-10" db="EMBL/GenBank/DDBJ databases">
        <title>Chryseobacterium sp. B5 is a hydrocarbonoclastic and plant growth promoting bacterium.</title>
        <authorList>
            <person name="Thijs S."/>
            <person name="Gkorezis P."/>
            <person name="Van Hamme J."/>
        </authorList>
    </citation>
    <scope>NUCLEOTIDE SEQUENCE</scope>
    <source>
        <strain evidence="1">B5</strain>
    </source>
</reference>